<dbReference type="SUPFAM" id="SSF56601">
    <property type="entry name" value="beta-lactamase/transpeptidase-like"/>
    <property type="match status" value="1"/>
</dbReference>
<dbReference type="GO" id="GO:0008955">
    <property type="term" value="F:peptidoglycan glycosyltransferase activity"/>
    <property type="evidence" value="ECO:0007669"/>
    <property type="project" value="UniProtKB-EC"/>
</dbReference>
<evidence type="ECO:0000256" key="2">
    <source>
        <dbReference type="ARBA" id="ARBA00004401"/>
    </source>
</evidence>
<dbReference type="Gene3D" id="3.40.710.10">
    <property type="entry name" value="DD-peptidase/beta-lactamase superfamily"/>
    <property type="match status" value="1"/>
</dbReference>
<dbReference type="OrthoDB" id="9766909at2"/>
<feature type="transmembrane region" description="Helical" evidence="27">
    <location>
        <begin position="21"/>
        <end position="48"/>
    </location>
</feature>
<evidence type="ECO:0000313" key="30">
    <source>
        <dbReference type="EMBL" id="SHH54141.1"/>
    </source>
</evidence>
<evidence type="ECO:0000256" key="17">
    <source>
        <dbReference type="ARBA" id="ARBA00022989"/>
    </source>
</evidence>
<keyword evidence="14" id="KW-0133">Cell shape</keyword>
<evidence type="ECO:0000313" key="31">
    <source>
        <dbReference type="Proteomes" id="UP000242520"/>
    </source>
</evidence>
<evidence type="ECO:0000256" key="9">
    <source>
        <dbReference type="ARBA" id="ARBA00022670"/>
    </source>
</evidence>
<dbReference type="Gene3D" id="1.10.3810.10">
    <property type="entry name" value="Biosynthetic peptidoglycan transglycosylase-like"/>
    <property type="match status" value="1"/>
</dbReference>
<evidence type="ECO:0000259" key="28">
    <source>
        <dbReference type="Pfam" id="PF00905"/>
    </source>
</evidence>
<dbReference type="AlphaFoldDB" id="A0A1M5TTY9"/>
<evidence type="ECO:0000256" key="7">
    <source>
        <dbReference type="ARBA" id="ARBA00018638"/>
    </source>
</evidence>
<feature type="domain" description="Glycosyl transferase family 51" evidence="29">
    <location>
        <begin position="74"/>
        <end position="234"/>
    </location>
</feature>
<evidence type="ECO:0000256" key="21">
    <source>
        <dbReference type="ARBA" id="ARBA00023316"/>
    </source>
</evidence>
<comment type="pathway">
    <text evidence="25">Glycan biosynthesis.</text>
</comment>
<keyword evidence="20" id="KW-0511">Multifunctional enzyme</keyword>
<evidence type="ECO:0000256" key="3">
    <source>
        <dbReference type="ARBA" id="ARBA00004752"/>
    </source>
</evidence>
<dbReference type="InterPro" id="IPR023346">
    <property type="entry name" value="Lysozyme-like_dom_sf"/>
</dbReference>
<evidence type="ECO:0000256" key="18">
    <source>
        <dbReference type="ARBA" id="ARBA00023136"/>
    </source>
</evidence>
<dbReference type="InterPro" id="IPR001460">
    <property type="entry name" value="PCN-bd_Tpept"/>
</dbReference>
<comment type="catalytic activity">
    <reaction evidence="24">
        <text>[GlcNAc-(1-&gt;4)-Mur2Ac(oyl-L-Ala-gamma-D-Glu-L-Lys-D-Ala-D-Ala)](n)-di-trans,octa-cis-undecaprenyl diphosphate + beta-D-GlcNAc-(1-&gt;4)-Mur2Ac(oyl-L-Ala-gamma-D-Glu-L-Lys-D-Ala-D-Ala)-di-trans,octa-cis-undecaprenyl diphosphate = [GlcNAc-(1-&gt;4)-Mur2Ac(oyl-L-Ala-gamma-D-Glu-L-Lys-D-Ala-D-Ala)](n+1)-di-trans,octa-cis-undecaprenyl diphosphate + di-trans,octa-cis-undecaprenyl diphosphate + H(+)</text>
        <dbReference type="Rhea" id="RHEA:23708"/>
        <dbReference type="Rhea" id="RHEA-COMP:9602"/>
        <dbReference type="Rhea" id="RHEA-COMP:9603"/>
        <dbReference type="ChEBI" id="CHEBI:15378"/>
        <dbReference type="ChEBI" id="CHEBI:58405"/>
        <dbReference type="ChEBI" id="CHEBI:60033"/>
        <dbReference type="ChEBI" id="CHEBI:78435"/>
        <dbReference type="EC" id="2.4.99.28"/>
    </reaction>
</comment>
<dbReference type="EMBL" id="FQXH01000043">
    <property type="protein sequence ID" value="SHH54141.1"/>
    <property type="molecule type" value="Genomic_DNA"/>
</dbReference>
<feature type="compositionally biased region" description="Basic residues" evidence="26">
    <location>
        <begin position="817"/>
        <end position="828"/>
    </location>
</feature>
<keyword evidence="15" id="KW-0735">Signal-anchor</keyword>
<evidence type="ECO:0000256" key="10">
    <source>
        <dbReference type="ARBA" id="ARBA00022676"/>
    </source>
</evidence>
<organism evidence="30 31">
    <name type="scientific">Tepidibacter thalassicus DSM 15285</name>
    <dbReference type="NCBI Taxonomy" id="1123350"/>
    <lineage>
        <taxon>Bacteria</taxon>
        <taxon>Bacillati</taxon>
        <taxon>Bacillota</taxon>
        <taxon>Clostridia</taxon>
        <taxon>Peptostreptococcales</taxon>
        <taxon>Peptostreptococcaceae</taxon>
        <taxon>Tepidibacter</taxon>
    </lineage>
</organism>
<dbReference type="Proteomes" id="UP000242520">
    <property type="component" value="Unassembled WGS sequence"/>
</dbReference>
<dbReference type="PANTHER" id="PTHR32282">
    <property type="entry name" value="BINDING PROTEIN TRANSPEPTIDASE, PUTATIVE-RELATED"/>
    <property type="match status" value="1"/>
</dbReference>
<comment type="function">
    <text evidence="1">Cell wall formation. Synthesis of cross-linked peptidoglycan from the lipid intermediates. The enzyme has a penicillin-insensitive transglycosylase N-terminal domain (formation of linear glycan strands) and a penicillin-sensitive transpeptidase C-terminal domain (cross-linking of the peptide subunits).</text>
</comment>
<keyword evidence="19" id="KW-0046">Antibiotic resistance</keyword>
<evidence type="ECO:0000256" key="5">
    <source>
        <dbReference type="ARBA" id="ARBA00007739"/>
    </source>
</evidence>
<keyword evidence="17 27" id="KW-1133">Transmembrane helix</keyword>
<keyword evidence="11" id="KW-0808">Transferase</keyword>
<dbReference type="GO" id="GO:0071555">
    <property type="term" value="P:cell wall organization"/>
    <property type="evidence" value="ECO:0007669"/>
    <property type="project" value="UniProtKB-KW"/>
</dbReference>
<comment type="similarity">
    <text evidence="4">In the C-terminal section; belongs to the transpeptidase family.</text>
</comment>
<feature type="compositionally biased region" description="Low complexity" evidence="26">
    <location>
        <begin position="806"/>
        <end position="816"/>
    </location>
</feature>
<comment type="similarity">
    <text evidence="5">In the N-terminal section; belongs to the glycosyltransferase 51 family.</text>
</comment>
<keyword evidence="16" id="KW-0573">Peptidoglycan synthesis</keyword>
<dbReference type="InterPro" id="IPR012338">
    <property type="entry name" value="Beta-lactam/transpept-like"/>
</dbReference>
<feature type="region of interest" description="Disordered" evidence="26">
    <location>
        <begin position="788"/>
        <end position="848"/>
    </location>
</feature>
<comment type="subcellular location">
    <subcellularLocation>
        <location evidence="2">Cell membrane</location>
        <topology evidence="2">Single-pass type II membrane protein</topology>
    </subcellularLocation>
</comment>
<evidence type="ECO:0000256" key="14">
    <source>
        <dbReference type="ARBA" id="ARBA00022960"/>
    </source>
</evidence>
<evidence type="ECO:0000256" key="26">
    <source>
        <dbReference type="SAM" id="MobiDB-lite"/>
    </source>
</evidence>
<keyword evidence="10" id="KW-0328">Glycosyltransferase</keyword>
<evidence type="ECO:0000256" key="27">
    <source>
        <dbReference type="SAM" id="Phobius"/>
    </source>
</evidence>
<dbReference type="EC" id="3.4.16.4" evidence="6"/>
<evidence type="ECO:0000256" key="4">
    <source>
        <dbReference type="ARBA" id="ARBA00007090"/>
    </source>
</evidence>
<keyword evidence="8" id="KW-0121">Carboxypeptidase</keyword>
<comment type="catalytic activity">
    <reaction evidence="22">
        <text>Preferential cleavage: (Ac)2-L-Lys-D-Ala-|-D-Ala. Also transpeptidation of peptidyl-alanyl moieties that are N-acyl substituents of D-alanine.</text>
        <dbReference type="EC" id="3.4.16.4"/>
    </reaction>
</comment>
<dbReference type="FunFam" id="1.10.3810.10:FF:000001">
    <property type="entry name" value="Penicillin-binding protein 1A"/>
    <property type="match status" value="1"/>
</dbReference>
<dbReference type="InterPro" id="IPR001264">
    <property type="entry name" value="Glyco_trans_51"/>
</dbReference>
<dbReference type="GO" id="GO:0005886">
    <property type="term" value="C:plasma membrane"/>
    <property type="evidence" value="ECO:0007669"/>
    <property type="project" value="UniProtKB-SubCell"/>
</dbReference>
<gene>
    <name evidence="30" type="ORF">SAMN02744040_02296</name>
</gene>
<dbReference type="GO" id="GO:0008658">
    <property type="term" value="F:penicillin binding"/>
    <property type="evidence" value="ECO:0007669"/>
    <property type="project" value="InterPro"/>
</dbReference>
<sequence length="848" mass="95427">MRNEKSTKKSKENKNKKKISIFRTVLLTFIILFITGTACGLGIIFGVIKNAPAIDPNNIEDMLDESSFIYDKNGNLIEKVHGTNFRSIVTLDKIPKHLQNAVISIEDERFYEHNGIDIKRIFGALWYDLRTLSKAQGASTITQQLAKNMYTSSEKTLTRKIKDAYYALEIEKHLSKDEILQTYLNTFYLGRGAVGVQAAAQTYFSKDVSELTLAECAMIAGITKNPSKYSPYITARLDGSENLDEIKNLLVFYPKTPNTTPASEVEKNMFKKLLSKGLIDNFQYDQLAKEQIVVRKAILNPESKKRQELILKKMLELGYITESEYEEAKNEPIVIKIGNKKASNVSSYFVDLVKDEVIDALIKKGFSEDEARDMLYNGGLRIYSTMDMNMQKILEKEYQNNANFPGTFKDKNGNIQPQSAMVIMDYHTGEVKALVGGRMLGGSKLFNRAVNPRQPGSSIKPLAVYLPALDNGMTAATLIEDSQENFKYTYPNNWKPKNYANRYRGVITLREAVQHSSNVCSVKTAEMLSSSLYSSIEMMIDYLKNLGISTIVTTPGHNDKTFSALTLGGMTKGITPLEMTAAYGAIANKGTYIKPIFFTKIEDSNGKILLQSKQIKHKIVSPQTAYIMTDILTSVVTSGTGRRARLSNMPVAGKTGTTSDNHDAWFAGYTPYYVAATWIGNDWNQSLKKGSSMAVSLWKKVMSQIHSNLPRKSFERPSDIIQKTICLESGNLATHFCEKTKTEIFVKGTEPSEYCEIHTQQEEDELDENTTPSDIINKWLFDEKNSNENIQNNIDDSNTNKKNTDNNENIENTLFKKTNKKNKKNKSKPTKDTSDNNNTENTQIIESD</sequence>
<keyword evidence="9" id="KW-0645">Protease</keyword>
<evidence type="ECO:0000256" key="24">
    <source>
        <dbReference type="ARBA" id="ARBA00049902"/>
    </source>
</evidence>
<dbReference type="STRING" id="1123350.SAMN02744040_02296"/>
<dbReference type="PANTHER" id="PTHR32282:SF33">
    <property type="entry name" value="PEPTIDOGLYCAN GLYCOSYLTRANSFERASE"/>
    <property type="match status" value="1"/>
</dbReference>
<evidence type="ECO:0000256" key="11">
    <source>
        <dbReference type="ARBA" id="ARBA00022679"/>
    </source>
</evidence>
<accession>A0A1M5TTY9</accession>
<evidence type="ECO:0000256" key="20">
    <source>
        <dbReference type="ARBA" id="ARBA00023268"/>
    </source>
</evidence>
<keyword evidence="13" id="KW-0378">Hydrolase</keyword>
<evidence type="ECO:0000256" key="12">
    <source>
        <dbReference type="ARBA" id="ARBA00022692"/>
    </source>
</evidence>
<dbReference type="Pfam" id="PF00912">
    <property type="entry name" value="Transgly"/>
    <property type="match status" value="1"/>
</dbReference>
<evidence type="ECO:0000256" key="23">
    <source>
        <dbReference type="ARBA" id="ARBA00044770"/>
    </source>
</evidence>
<keyword evidence="31" id="KW-1185">Reference proteome</keyword>
<evidence type="ECO:0000256" key="13">
    <source>
        <dbReference type="ARBA" id="ARBA00022801"/>
    </source>
</evidence>
<dbReference type="GO" id="GO:0009252">
    <property type="term" value="P:peptidoglycan biosynthetic process"/>
    <property type="evidence" value="ECO:0007669"/>
    <property type="project" value="UniProtKB-UniPathway"/>
</dbReference>
<dbReference type="Pfam" id="PF00905">
    <property type="entry name" value="Transpeptidase"/>
    <property type="match status" value="1"/>
</dbReference>
<dbReference type="InterPro" id="IPR036950">
    <property type="entry name" value="PBP_transglycosylase"/>
</dbReference>
<evidence type="ECO:0000256" key="8">
    <source>
        <dbReference type="ARBA" id="ARBA00022645"/>
    </source>
</evidence>
<feature type="compositionally biased region" description="Polar residues" evidence="26">
    <location>
        <begin position="835"/>
        <end position="848"/>
    </location>
</feature>
<evidence type="ECO:0000259" key="29">
    <source>
        <dbReference type="Pfam" id="PF00912"/>
    </source>
</evidence>
<dbReference type="GO" id="GO:0006508">
    <property type="term" value="P:proteolysis"/>
    <property type="evidence" value="ECO:0007669"/>
    <property type="project" value="UniProtKB-KW"/>
</dbReference>
<evidence type="ECO:0000256" key="16">
    <source>
        <dbReference type="ARBA" id="ARBA00022984"/>
    </source>
</evidence>
<dbReference type="SUPFAM" id="SSF53955">
    <property type="entry name" value="Lysozyme-like"/>
    <property type="match status" value="1"/>
</dbReference>
<keyword evidence="18 27" id="KW-0472">Membrane</keyword>
<evidence type="ECO:0000256" key="1">
    <source>
        <dbReference type="ARBA" id="ARBA00002624"/>
    </source>
</evidence>
<evidence type="ECO:0000256" key="6">
    <source>
        <dbReference type="ARBA" id="ARBA00012448"/>
    </source>
</evidence>
<dbReference type="EC" id="2.4.99.28" evidence="23"/>
<feature type="domain" description="Penicillin-binding protein transpeptidase" evidence="28">
    <location>
        <begin position="420"/>
        <end position="702"/>
    </location>
</feature>
<comment type="pathway">
    <text evidence="3">Cell wall biogenesis; peptidoglycan biosynthesis.</text>
</comment>
<dbReference type="GO" id="GO:0008360">
    <property type="term" value="P:regulation of cell shape"/>
    <property type="evidence" value="ECO:0007669"/>
    <property type="project" value="UniProtKB-KW"/>
</dbReference>
<dbReference type="UniPathway" id="UPA00219"/>
<keyword evidence="21" id="KW-0961">Cell wall biogenesis/degradation</keyword>
<evidence type="ECO:0000256" key="19">
    <source>
        <dbReference type="ARBA" id="ARBA00023251"/>
    </source>
</evidence>
<name>A0A1M5TTY9_9FIRM</name>
<evidence type="ECO:0000256" key="25">
    <source>
        <dbReference type="ARBA" id="ARBA00060592"/>
    </source>
</evidence>
<dbReference type="InterPro" id="IPR050396">
    <property type="entry name" value="Glycosyltr_51/Transpeptidase"/>
</dbReference>
<reference evidence="31" key="1">
    <citation type="submission" date="2016-11" db="EMBL/GenBank/DDBJ databases">
        <authorList>
            <person name="Varghese N."/>
            <person name="Submissions S."/>
        </authorList>
    </citation>
    <scope>NUCLEOTIDE SEQUENCE [LARGE SCALE GENOMIC DNA]</scope>
    <source>
        <strain evidence="31">DSM 15285</strain>
    </source>
</reference>
<evidence type="ECO:0000256" key="22">
    <source>
        <dbReference type="ARBA" id="ARBA00034000"/>
    </source>
</evidence>
<protein>
    <recommendedName>
        <fullName evidence="7">Penicillin-binding protein 1A</fullName>
        <ecNumber evidence="23">2.4.99.28</ecNumber>
        <ecNumber evidence="6">3.4.16.4</ecNumber>
    </recommendedName>
</protein>
<dbReference type="RefSeq" id="WP_072726516.1">
    <property type="nucleotide sequence ID" value="NZ_FQXH01000043.1"/>
</dbReference>
<proteinExistence type="inferred from homology"/>
<dbReference type="GO" id="GO:0046677">
    <property type="term" value="P:response to antibiotic"/>
    <property type="evidence" value="ECO:0007669"/>
    <property type="project" value="UniProtKB-KW"/>
</dbReference>
<evidence type="ECO:0000256" key="15">
    <source>
        <dbReference type="ARBA" id="ARBA00022968"/>
    </source>
</evidence>
<keyword evidence="12 27" id="KW-0812">Transmembrane</keyword>
<dbReference type="GO" id="GO:0009002">
    <property type="term" value="F:serine-type D-Ala-D-Ala carboxypeptidase activity"/>
    <property type="evidence" value="ECO:0007669"/>
    <property type="project" value="UniProtKB-EC"/>
</dbReference>